<dbReference type="AlphaFoldDB" id="A0A1Q5TSW3"/>
<dbReference type="InterPro" id="IPR009739">
    <property type="entry name" value="LprI-like_N"/>
</dbReference>
<gene>
    <name evidence="3" type="ORF">Xedl_01913</name>
</gene>
<feature type="chain" id="PRO_5010375479" description="Lysozyme inhibitor LprI-like N-terminal domain-containing protein" evidence="1">
    <location>
        <begin position="24"/>
        <end position="140"/>
    </location>
</feature>
<sequence>MGKKLLSVITLVTICLTNFVSYAQTDSKPKGAYTECFENPEVKSTIDMAPCLAKLQHSANQELAKVFRNATKHIADTGSSASDAAIKSYHAALKAFETFRNIECQRVGDTYMGGNGAGAGQASCAVDLTRWYTEKISLEK</sequence>
<dbReference type="OrthoDB" id="7340239at2"/>
<reference evidence="3 4" key="1">
    <citation type="submission" date="2016-09" db="EMBL/GenBank/DDBJ databases">
        <title>Xenorhabdus thuongxuanensis sp. nov. and Xenorhabdus eapokensis sp. nov., isolated from Steinernema species.</title>
        <authorList>
            <person name="Kaempfer P."/>
            <person name="Tobias N.J."/>
            <person name="Phan Ke L."/>
            <person name="Bode H.B."/>
            <person name="Glaeser S.P."/>
        </authorList>
    </citation>
    <scope>NUCLEOTIDE SEQUENCE [LARGE SCALE GENOMIC DNA]</scope>
    <source>
        <strain evidence="3 4">DL20</strain>
    </source>
</reference>
<dbReference type="RefSeq" id="WP_074023570.1">
    <property type="nucleotide sequence ID" value="NZ_CAWNAG010000002.1"/>
</dbReference>
<dbReference type="EMBL" id="MKGQ01000010">
    <property type="protein sequence ID" value="OKP03316.1"/>
    <property type="molecule type" value="Genomic_DNA"/>
</dbReference>
<proteinExistence type="predicted"/>
<evidence type="ECO:0000256" key="1">
    <source>
        <dbReference type="SAM" id="SignalP"/>
    </source>
</evidence>
<dbReference type="Gene3D" id="1.20.1270.180">
    <property type="match status" value="1"/>
</dbReference>
<dbReference type="Proteomes" id="UP000186268">
    <property type="component" value="Unassembled WGS sequence"/>
</dbReference>
<name>A0A1Q5TSW3_9GAMM</name>
<feature type="signal peptide" evidence="1">
    <location>
        <begin position="1"/>
        <end position="23"/>
    </location>
</feature>
<protein>
    <recommendedName>
        <fullName evidence="2">Lysozyme inhibitor LprI-like N-terminal domain-containing protein</fullName>
    </recommendedName>
</protein>
<comment type="caution">
    <text evidence="3">The sequence shown here is derived from an EMBL/GenBank/DDBJ whole genome shotgun (WGS) entry which is preliminary data.</text>
</comment>
<keyword evidence="4" id="KW-1185">Reference proteome</keyword>
<dbReference type="STRING" id="1873482.Xedl_01913"/>
<evidence type="ECO:0000313" key="4">
    <source>
        <dbReference type="Proteomes" id="UP000186268"/>
    </source>
</evidence>
<accession>A0A1Q5TSW3</accession>
<evidence type="ECO:0000313" key="3">
    <source>
        <dbReference type="EMBL" id="OKP03316.1"/>
    </source>
</evidence>
<keyword evidence="1" id="KW-0732">Signal</keyword>
<evidence type="ECO:0000259" key="2">
    <source>
        <dbReference type="Pfam" id="PF07007"/>
    </source>
</evidence>
<dbReference type="Pfam" id="PF07007">
    <property type="entry name" value="LprI"/>
    <property type="match status" value="1"/>
</dbReference>
<feature type="domain" description="Lysozyme inhibitor LprI-like N-terminal" evidence="2">
    <location>
        <begin position="42"/>
        <end position="133"/>
    </location>
</feature>
<organism evidence="3 4">
    <name type="scientific">Xenorhabdus eapokensis</name>
    <dbReference type="NCBI Taxonomy" id="1873482"/>
    <lineage>
        <taxon>Bacteria</taxon>
        <taxon>Pseudomonadati</taxon>
        <taxon>Pseudomonadota</taxon>
        <taxon>Gammaproteobacteria</taxon>
        <taxon>Enterobacterales</taxon>
        <taxon>Morganellaceae</taxon>
        <taxon>Xenorhabdus</taxon>
    </lineage>
</organism>